<dbReference type="Pfam" id="PF01590">
    <property type="entry name" value="GAF"/>
    <property type="match status" value="1"/>
</dbReference>
<dbReference type="InterPro" id="IPR029016">
    <property type="entry name" value="GAF-like_dom_sf"/>
</dbReference>
<dbReference type="Pfam" id="PF00498">
    <property type="entry name" value="FHA"/>
    <property type="match status" value="1"/>
</dbReference>
<organism evidence="2 3">
    <name type="scientific">Vulcaniibacterium thermophilum</name>
    <dbReference type="NCBI Taxonomy" id="1169913"/>
    <lineage>
        <taxon>Bacteria</taxon>
        <taxon>Pseudomonadati</taxon>
        <taxon>Pseudomonadota</taxon>
        <taxon>Gammaproteobacteria</taxon>
        <taxon>Lysobacterales</taxon>
        <taxon>Lysobacteraceae</taxon>
        <taxon>Vulcaniibacterium</taxon>
    </lineage>
</organism>
<gene>
    <name evidence="2" type="ORF">GCM10007167_02620</name>
</gene>
<dbReference type="SMART" id="SM00240">
    <property type="entry name" value="FHA"/>
    <property type="match status" value="1"/>
</dbReference>
<dbReference type="PANTHER" id="PTHR23308">
    <property type="entry name" value="NUCLEAR INHIBITOR OF PROTEIN PHOSPHATASE-1"/>
    <property type="match status" value="1"/>
</dbReference>
<dbReference type="InterPro" id="IPR050923">
    <property type="entry name" value="Cell_Proc_Reg/RNA_Proc"/>
</dbReference>
<dbReference type="EMBL" id="BNCF01000001">
    <property type="protein sequence ID" value="GHE25536.1"/>
    <property type="molecule type" value="Genomic_DNA"/>
</dbReference>
<comment type="caution">
    <text evidence="2">The sequence shown here is derived from an EMBL/GenBank/DDBJ whole genome shotgun (WGS) entry which is preliminary data.</text>
</comment>
<evidence type="ECO:0000259" key="1">
    <source>
        <dbReference type="PROSITE" id="PS50006"/>
    </source>
</evidence>
<dbReference type="SUPFAM" id="SSF49879">
    <property type="entry name" value="SMAD/FHA domain"/>
    <property type="match status" value="1"/>
</dbReference>
<dbReference type="SMART" id="SM00065">
    <property type="entry name" value="GAF"/>
    <property type="match status" value="1"/>
</dbReference>
<dbReference type="InterPro" id="IPR008984">
    <property type="entry name" value="SMAD_FHA_dom_sf"/>
</dbReference>
<reference evidence="2" key="2">
    <citation type="submission" date="2020-09" db="EMBL/GenBank/DDBJ databases">
        <authorList>
            <person name="Sun Q."/>
            <person name="Kim S."/>
        </authorList>
    </citation>
    <scope>NUCLEOTIDE SEQUENCE</scope>
    <source>
        <strain evidence="2">KCTC 32020</strain>
    </source>
</reference>
<dbReference type="Gene3D" id="3.30.450.40">
    <property type="match status" value="1"/>
</dbReference>
<sequence>MPARLIAYLPDDAAATRVVADGVPLSIGRADDNDFRLGHPSVSRHHARLESEGLAWRLRDAESKNGTYVDGLRVQDALLARPCWLRFGDVYCEFEPISAAQAQSLDALANERRALSQAMTRRLGARPRPDDVLEDIVRGVLELAGCERGFLLLAQGGAPPVVRAAVGLDPRALVARQFSGSVGAVRRALERRQPVVVNEVASQPWLAGRASVVAGGLRSLVCLPLLDGERVLGAVYADRREPGPPLTELDRDLLAAFAESATLWLLADRGLDALNDAPGWDAIVAAHAREAGG</sequence>
<feature type="domain" description="FHA" evidence="1">
    <location>
        <begin position="25"/>
        <end position="74"/>
    </location>
</feature>
<dbReference type="PROSITE" id="PS50006">
    <property type="entry name" value="FHA_DOMAIN"/>
    <property type="match status" value="1"/>
</dbReference>
<dbReference type="InterPro" id="IPR000253">
    <property type="entry name" value="FHA_dom"/>
</dbReference>
<dbReference type="InterPro" id="IPR003018">
    <property type="entry name" value="GAF"/>
</dbReference>
<dbReference type="Proteomes" id="UP000636453">
    <property type="component" value="Unassembled WGS sequence"/>
</dbReference>
<dbReference type="SUPFAM" id="SSF55781">
    <property type="entry name" value="GAF domain-like"/>
    <property type="match status" value="1"/>
</dbReference>
<dbReference type="AlphaFoldDB" id="A0A918YV00"/>
<evidence type="ECO:0000313" key="3">
    <source>
        <dbReference type="Proteomes" id="UP000636453"/>
    </source>
</evidence>
<dbReference type="RefSeq" id="WP_146474274.1">
    <property type="nucleotide sequence ID" value="NZ_BNCF01000001.1"/>
</dbReference>
<dbReference type="OrthoDB" id="5953293at2"/>
<evidence type="ECO:0000313" key="2">
    <source>
        <dbReference type="EMBL" id="GHE25536.1"/>
    </source>
</evidence>
<dbReference type="Gene3D" id="2.60.200.20">
    <property type="match status" value="1"/>
</dbReference>
<reference evidence="2" key="1">
    <citation type="journal article" date="2014" name="Int. J. Syst. Evol. Microbiol.">
        <title>Complete genome sequence of Corynebacterium casei LMG S-19264T (=DSM 44701T), isolated from a smear-ripened cheese.</title>
        <authorList>
            <consortium name="US DOE Joint Genome Institute (JGI-PGF)"/>
            <person name="Walter F."/>
            <person name="Albersmeier A."/>
            <person name="Kalinowski J."/>
            <person name="Ruckert C."/>
        </authorList>
    </citation>
    <scope>NUCLEOTIDE SEQUENCE</scope>
    <source>
        <strain evidence="2">KCTC 32020</strain>
    </source>
</reference>
<name>A0A918YV00_9GAMM</name>
<accession>A0A918YV00</accession>
<proteinExistence type="predicted"/>
<protein>
    <recommendedName>
        <fullName evidence="1">FHA domain-containing protein</fullName>
    </recommendedName>
</protein>
<dbReference type="CDD" id="cd00060">
    <property type="entry name" value="FHA"/>
    <property type="match status" value="1"/>
</dbReference>
<keyword evidence="3" id="KW-1185">Reference proteome</keyword>